<protein>
    <recommendedName>
        <fullName evidence="4">G-protein coupled receptors family 1 profile domain-containing protein</fullName>
    </recommendedName>
</protein>
<evidence type="ECO:0000256" key="1">
    <source>
        <dbReference type="SAM" id="Phobius"/>
    </source>
</evidence>
<organism evidence="2 3">
    <name type="scientific">Ridgeia piscesae</name>
    <name type="common">Tubeworm</name>
    <dbReference type="NCBI Taxonomy" id="27915"/>
    <lineage>
        <taxon>Eukaryota</taxon>
        <taxon>Metazoa</taxon>
        <taxon>Spiralia</taxon>
        <taxon>Lophotrochozoa</taxon>
        <taxon>Annelida</taxon>
        <taxon>Polychaeta</taxon>
        <taxon>Sedentaria</taxon>
        <taxon>Canalipalpata</taxon>
        <taxon>Sabellida</taxon>
        <taxon>Siboglinidae</taxon>
        <taxon>Ridgeia</taxon>
    </lineage>
</organism>
<evidence type="ECO:0008006" key="4">
    <source>
        <dbReference type="Google" id="ProtNLM"/>
    </source>
</evidence>
<evidence type="ECO:0000313" key="3">
    <source>
        <dbReference type="Proteomes" id="UP001209878"/>
    </source>
</evidence>
<keyword evidence="1" id="KW-0472">Membrane</keyword>
<feature type="transmembrane region" description="Helical" evidence="1">
    <location>
        <begin position="198"/>
        <end position="227"/>
    </location>
</feature>
<dbReference type="AlphaFoldDB" id="A0AAD9UGA3"/>
<feature type="transmembrane region" description="Helical" evidence="1">
    <location>
        <begin position="5"/>
        <end position="23"/>
    </location>
</feature>
<gene>
    <name evidence="2" type="ORF">NP493_138g05007</name>
</gene>
<feature type="transmembrane region" description="Helical" evidence="1">
    <location>
        <begin position="116"/>
        <end position="135"/>
    </location>
</feature>
<evidence type="ECO:0000313" key="2">
    <source>
        <dbReference type="EMBL" id="KAK2188271.1"/>
    </source>
</evidence>
<comment type="caution">
    <text evidence="2">The sequence shown here is derived from an EMBL/GenBank/DDBJ whole genome shotgun (WGS) entry which is preliminary data.</text>
</comment>
<reference evidence="2" key="1">
    <citation type="journal article" date="2023" name="Mol. Biol. Evol.">
        <title>Third-Generation Sequencing Reveals the Adaptive Role of the Epigenome in Three Deep-Sea Polychaetes.</title>
        <authorList>
            <person name="Perez M."/>
            <person name="Aroh O."/>
            <person name="Sun Y."/>
            <person name="Lan Y."/>
            <person name="Juniper S.K."/>
            <person name="Young C.R."/>
            <person name="Angers B."/>
            <person name="Qian P.Y."/>
        </authorList>
    </citation>
    <scope>NUCLEOTIDE SEQUENCE</scope>
    <source>
        <strain evidence="2">R07B-5</strain>
    </source>
</reference>
<keyword evidence="1" id="KW-0812">Transmembrane</keyword>
<accession>A0AAD9UGA3</accession>
<keyword evidence="3" id="KW-1185">Reference proteome</keyword>
<sequence>MTLWYAVVCSLGVAANTLAYLSLRRTPPSTPGRTLLRHQCFLDAALCVAGFVLLTQPQWWHSGLPVLDAILCRLWHSEFLFFCHSNVSLSILLLCVLDHLTLVPKDESDTDRRSELWYLIAVYGVGYLSAAPDLATVTFEESKCFSRMSLPPGVDAVLCAAAVTTQLVPFVFVWLFLRRLCVLGSSLSLINRKQTRQVTIYIFTLLVPPLGVGIMVYLVLLLGFMSAYSDKEIMLALILSRSVFSTPGLVWSKIVSAETDSSAQALLVKSPATTEEA</sequence>
<name>A0AAD9UGA3_RIDPI</name>
<feature type="transmembrane region" description="Helical" evidence="1">
    <location>
        <begin position="35"/>
        <end position="54"/>
    </location>
</feature>
<proteinExistence type="predicted"/>
<dbReference type="Proteomes" id="UP001209878">
    <property type="component" value="Unassembled WGS sequence"/>
</dbReference>
<dbReference type="EMBL" id="JAODUO010000138">
    <property type="protein sequence ID" value="KAK2188271.1"/>
    <property type="molecule type" value="Genomic_DNA"/>
</dbReference>
<feature type="transmembrane region" description="Helical" evidence="1">
    <location>
        <begin position="155"/>
        <end position="177"/>
    </location>
</feature>
<feature type="transmembrane region" description="Helical" evidence="1">
    <location>
        <begin position="74"/>
        <end position="96"/>
    </location>
</feature>
<keyword evidence="1" id="KW-1133">Transmembrane helix</keyword>